<sequence>MKADDCSTKGHAGMFVSSLKAPIVTFGRLTGEYWLKLALQNGKLTAAIYENGTEWRDMGIVAWKANNAIIGIAASSGIETHTTTIKFDNVKFGK</sequence>
<gene>
    <name evidence="2" type="ORF">DWB62_005775</name>
    <name evidence="1" type="ORF">GNY23_05775</name>
</gene>
<evidence type="ECO:0000313" key="4">
    <source>
        <dbReference type="Proteomes" id="UP000462449"/>
    </source>
</evidence>
<evidence type="ECO:0000313" key="3">
    <source>
        <dbReference type="Proteomes" id="UP000285951"/>
    </source>
</evidence>
<dbReference type="Proteomes" id="UP000285951">
    <property type="component" value="Unassembled WGS sequence"/>
</dbReference>
<keyword evidence="3" id="KW-1185">Reference proteome</keyword>
<dbReference type="EMBL" id="WOTW01000009">
    <property type="protein sequence ID" value="MUP37318.1"/>
    <property type="molecule type" value="Genomic_DNA"/>
</dbReference>
<name>A0A7M4D3T9_9BACT</name>
<dbReference type="EMBL" id="QTZN02000009">
    <property type="protein sequence ID" value="MVB06523.1"/>
    <property type="molecule type" value="Genomic_DNA"/>
</dbReference>
<protein>
    <recommendedName>
        <fullName evidence="5">DUF1349 domain-containing protein</fullName>
    </recommendedName>
</protein>
<evidence type="ECO:0008006" key="5">
    <source>
        <dbReference type="Google" id="ProtNLM"/>
    </source>
</evidence>
<reference evidence="2 3" key="1">
    <citation type="submission" date="2019-11" db="EMBL/GenBank/DDBJ databases">
        <title>Draft genome sequence of Labilibaculum sp. strain SYP isolated from Black Sea.</title>
        <authorList>
            <person name="Yadav S."/>
            <person name="Villanueva L."/>
        </authorList>
    </citation>
    <scope>NUCLEOTIDE SEQUENCE [LARGE SCALE GENOMIC DNA]</scope>
    <source>
        <strain evidence="2 3">44</strain>
    </source>
</reference>
<evidence type="ECO:0000313" key="1">
    <source>
        <dbReference type="EMBL" id="MUP37318.1"/>
    </source>
</evidence>
<organism evidence="1 4">
    <name type="scientific">Labilibaculum euxinus</name>
    <dbReference type="NCBI Taxonomy" id="2686357"/>
    <lineage>
        <taxon>Bacteria</taxon>
        <taxon>Pseudomonadati</taxon>
        <taxon>Bacteroidota</taxon>
        <taxon>Bacteroidia</taxon>
        <taxon>Marinilabiliales</taxon>
        <taxon>Marinifilaceae</taxon>
        <taxon>Labilibaculum</taxon>
    </lineage>
</organism>
<dbReference type="Proteomes" id="UP000462449">
    <property type="component" value="Unassembled WGS sequence"/>
</dbReference>
<accession>A0A7M4D3T9</accession>
<dbReference type="RefSeq" id="WP_156195122.1">
    <property type="nucleotide sequence ID" value="NZ_QTZN02000009.1"/>
</dbReference>
<dbReference type="AlphaFoldDB" id="A0A7M4D3T9"/>
<dbReference type="Gene3D" id="2.60.120.200">
    <property type="match status" value="1"/>
</dbReference>
<proteinExistence type="predicted"/>
<reference evidence="1 4" key="2">
    <citation type="submission" date="2019-12" db="EMBL/GenBank/DDBJ databases">
        <title>Draft genome sequence of Labilibaculum sp. strain 44 isolated from deep waters of Black Sea.</title>
        <authorList>
            <person name="Yadav S."/>
            <person name="Villanueva L."/>
        </authorList>
    </citation>
    <scope>NUCLEOTIDE SEQUENCE [LARGE SCALE GENOMIC DNA]</scope>
    <source>
        <strain evidence="1 4">44</strain>
    </source>
</reference>
<comment type="caution">
    <text evidence="1">The sequence shown here is derived from an EMBL/GenBank/DDBJ whole genome shotgun (WGS) entry which is preliminary data.</text>
</comment>
<evidence type="ECO:0000313" key="2">
    <source>
        <dbReference type="EMBL" id="MVB06523.1"/>
    </source>
</evidence>